<keyword evidence="9" id="KW-1185">Reference proteome</keyword>
<protein>
    <recommendedName>
        <fullName evidence="7">Transmembrane 9 superfamily member</fullName>
    </recommendedName>
</protein>
<dbReference type="Proteomes" id="UP000075901">
    <property type="component" value="Unassembled WGS sequence"/>
</dbReference>
<feature type="transmembrane region" description="Helical" evidence="7">
    <location>
        <begin position="12"/>
        <end position="28"/>
    </location>
</feature>
<dbReference type="InterPro" id="IPR004240">
    <property type="entry name" value="EMP70"/>
</dbReference>
<comment type="caution">
    <text evidence="7">Lacks conserved residue(s) required for the propagation of feature annotation.</text>
</comment>
<evidence type="ECO:0000256" key="6">
    <source>
        <dbReference type="ARBA" id="ARBA00023136"/>
    </source>
</evidence>
<evidence type="ECO:0000256" key="4">
    <source>
        <dbReference type="ARBA" id="ARBA00022729"/>
    </source>
</evidence>
<keyword evidence="5 7" id="KW-1133">Transmembrane helix</keyword>
<dbReference type="VEuPathDB" id="VectorBase:AMAM020275"/>
<comment type="similarity">
    <text evidence="2 7">Belongs to the nonaspanin (TM9SF) (TC 9.A.2) family.</text>
</comment>
<comment type="subcellular location">
    <subcellularLocation>
        <location evidence="1">Membrane</location>
        <topology evidence="1">Multi-pass membrane protein</topology>
    </subcellularLocation>
</comment>
<evidence type="ECO:0000313" key="9">
    <source>
        <dbReference type="Proteomes" id="UP000075901"/>
    </source>
</evidence>
<dbReference type="AlphaFoldDB" id="A0A182T5W9"/>
<organism evidence="8 9">
    <name type="scientific">Anopheles maculatus</name>
    <dbReference type="NCBI Taxonomy" id="74869"/>
    <lineage>
        <taxon>Eukaryota</taxon>
        <taxon>Metazoa</taxon>
        <taxon>Ecdysozoa</taxon>
        <taxon>Arthropoda</taxon>
        <taxon>Hexapoda</taxon>
        <taxon>Insecta</taxon>
        <taxon>Pterygota</taxon>
        <taxon>Neoptera</taxon>
        <taxon>Endopterygota</taxon>
        <taxon>Diptera</taxon>
        <taxon>Nematocera</taxon>
        <taxon>Culicoidea</taxon>
        <taxon>Culicidae</taxon>
        <taxon>Anophelinae</taxon>
        <taxon>Anopheles</taxon>
        <taxon>Anopheles maculatus group</taxon>
    </lineage>
</organism>
<evidence type="ECO:0000256" key="7">
    <source>
        <dbReference type="RuleBase" id="RU363079"/>
    </source>
</evidence>
<evidence type="ECO:0000256" key="5">
    <source>
        <dbReference type="ARBA" id="ARBA00022989"/>
    </source>
</evidence>
<evidence type="ECO:0000256" key="2">
    <source>
        <dbReference type="ARBA" id="ARBA00005227"/>
    </source>
</evidence>
<evidence type="ECO:0000256" key="3">
    <source>
        <dbReference type="ARBA" id="ARBA00022692"/>
    </source>
</evidence>
<reference evidence="9" key="1">
    <citation type="submission" date="2013-09" db="EMBL/GenBank/DDBJ databases">
        <title>The Genome Sequence of Anopheles maculatus species B.</title>
        <authorList>
            <consortium name="The Broad Institute Genomics Platform"/>
            <person name="Neafsey D.E."/>
            <person name="Besansky N."/>
            <person name="Howell P."/>
            <person name="Walton C."/>
            <person name="Young S.K."/>
            <person name="Zeng Q."/>
            <person name="Gargeya S."/>
            <person name="Fitzgerald M."/>
            <person name="Haas B."/>
            <person name="Abouelleil A."/>
            <person name="Allen A.W."/>
            <person name="Alvarado L."/>
            <person name="Arachchi H.M."/>
            <person name="Berlin A.M."/>
            <person name="Chapman S.B."/>
            <person name="Gainer-Dewar J."/>
            <person name="Goldberg J."/>
            <person name="Griggs A."/>
            <person name="Gujja S."/>
            <person name="Hansen M."/>
            <person name="Howarth C."/>
            <person name="Imamovic A."/>
            <person name="Ireland A."/>
            <person name="Larimer J."/>
            <person name="McCowan C."/>
            <person name="Murphy C."/>
            <person name="Pearson M."/>
            <person name="Poon T.W."/>
            <person name="Priest M."/>
            <person name="Roberts A."/>
            <person name="Saif S."/>
            <person name="Shea T."/>
            <person name="Sisk P."/>
            <person name="Sykes S."/>
            <person name="Wortman J."/>
            <person name="Nusbaum C."/>
            <person name="Birren B."/>
        </authorList>
    </citation>
    <scope>NUCLEOTIDE SEQUENCE [LARGE SCALE GENOMIC DNA]</scope>
    <source>
        <strain evidence="9">maculatus3</strain>
    </source>
</reference>
<reference evidence="8" key="2">
    <citation type="submission" date="2020-05" db="UniProtKB">
        <authorList>
            <consortium name="EnsemblMetazoa"/>
        </authorList>
    </citation>
    <scope>IDENTIFICATION</scope>
    <source>
        <strain evidence="8">maculatus3</strain>
    </source>
</reference>
<sequence length="131" mass="14619">MKSSYRTVVGWWYVIAVVASLIVTYVAADEHNHMYEDHEEVVLWMNTVGPYHNRQETYAYFSLPFCVGAKQSINHYHETMSEALQGVELEFSGYDIDFKGKGGRGDSGAGLHTAGSAIESDTDCLPVRSYG</sequence>
<dbReference type="GO" id="GO:0072657">
    <property type="term" value="P:protein localization to membrane"/>
    <property type="evidence" value="ECO:0007669"/>
    <property type="project" value="TreeGrafter"/>
</dbReference>
<dbReference type="PANTHER" id="PTHR10766">
    <property type="entry name" value="TRANSMEMBRANE 9 SUPERFAMILY PROTEIN"/>
    <property type="match status" value="1"/>
</dbReference>
<name>A0A182T5W9_9DIPT</name>
<keyword evidence="3 7" id="KW-0812">Transmembrane</keyword>
<evidence type="ECO:0000313" key="8">
    <source>
        <dbReference type="EnsemblMetazoa" id="AMAM020275-PA"/>
    </source>
</evidence>
<accession>A0A182T5W9</accession>
<proteinExistence type="inferred from homology"/>
<dbReference type="PANTHER" id="PTHR10766:SF41">
    <property type="entry name" value="TRANSMEMBRANE 9 SUPERFAMILY MEMBER 3"/>
    <property type="match status" value="1"/>
</dbReference>
<evidence type="ECO:0000256" key="1">
    <source>
        <dbReference type="ARBA" id="ARBA00004141"/>
    </source>
</evidence>
<dbReference type="GO" id="GO:0016020">
    <property type="term" value="C:membrane"/>
    <property type="evidence" value="ECO:0007669"/>
    <property type="project" value="UniProtKB-SubCell"/>
</dbReference>
<keyword evidence="6 7" id="KW-0472">Membrane</keyword>
<keyword evidence="4" id="KW-0732">Signal</keyword>
<dbReference type="EnsemblMetazoa" id="AMAM020275-RA">
    <property type="protein sequence ID" value="AMAM020275-PA"/>
    <property type="gene ID" value="AMAM020275"/>
</dbReference>